<evidence type="ECO:0000313" key="2">
    <source>
        <dbReference type="EMBL" id="TCK18590.1"/>
    </source>
</evidence>
<keyword evidence="3" id="KW-1185">Reference proteome</keyword>
<dbReference type="EMBL" id="SMFX01000001">
    <property type="protein sequence ID" value="TCK18590.1"/>
    <property type="molecule type" value="Genomic_DNA"/>
</dbReference>
<dbReference type="Proteomes" id="UP000295707">
    <property type="component" value="Unassembled WGS sequence"/>
</dbReference>
<dbReference type="RefSeq" id="WP_132972526.1">
    <property type="nucleotide sequence ID" value="NZ_SMFX01000001.1"/>
</dbReference>
<dbReference type="AlphaFoldDB" id="A0A4R1HEI3"/>
<dbReference type="InterPro" id="IPR015943">
    <property type="entry name" value="WD40/YVTN_repeat-like_dom_sf"/>
</dbReference>
<feature type="signal peptide" evidence="1">
    <location>
        <begin position="1"/>
        <end position="23"/>
    </location>
</feature>
<proteinExistence type="predicted"/>
<accession>A0A4R1HEI3</accession>
<evidence type="ECO:0000256" key="1">
    <source>
        <dbReference type="SAM" id="SignalP"/>
    </source>
</evidence>
<keyword evidence="1" id="KW-0732">Signal</keyword>
<comment type="caution">
    <text evidence="2">The sequence shown here is derived from an EMBL/GenBank/DDBJ whole genome shotgun (WGS) entry which is preliminary data.</text>
</comment>
<dbReference type="SUPFAM" id="SSF82171">
    <property type="entry name" value="DPP6 N-terminal domain-like"/>
    <property type="match status" value="1"/>
</dbReference>
<feature type="chain" id="PRO_5020458362" evidence="1">
    <location>
        <begin position="24"/>
        <end position="456"/>
    </location>
</feature>
<dbReference type="InterPro" id="IPR001680">
    <property type="entry name" value="WD40_rpt"/>
</dbReference>
<name>A0A4R1HEI3_9GAMM</name>
<dbReference type="Gene3D" id="2.130.10.10">
    <property type="entry name" value="YVTN repeat-like/Quinoprotein amine dehydrogenase"/>
    <property type="match status" value="1"/>
</dbReference>
<dbReference type="OrthoDB" id="567898at2"/>
<evidence type="ECO:0000313" key="3">
    <source>
        <dbReference type="Proteomes" id="UP000295707"/>
    </source>
</evidence>
<sequence>MTRSNLIKTTALSLVLLSGASHASEADIYSIHFTEDGRHLITGGAGGYTLAEKVEHTGGIKIWDAKSGALVEALGDRKDLDALFGSQYGRVGNRRWGISNFKDVVMTGSYPSGKVLVIPSSLGVMDNNQKTQLPGFIGGYMDFSGKQPARIELSKINAKNGNCDPKTGFHDYVGPIVPSNNGKFAAIVVNTCTARTNDKDQQVAFEYNSDLHVMDLEKFTITRTIEHIDAGVYALGITDAGNRVAFVGRDQFAVIDTDSDKRHVVETYSGSDFMIPRQFSSLQFSKDGKQLISLRNVYDIESGKEHTLKWASGDAKKPRRISSVRVSPDLKFFAIVMPKRSLITFGDDGLPHSYGKADKVVLLSTTTGERTELEITESMTEGKRCVTDISPDSQRVAVGCKGGLLRVYDSQTGKLVWNKQNLGKKSDNGLMQVEYDDGLDNLYSMLDSSKDSLLLN</sequence>
<organism evidence="2 3">
    <name type="scientific">Thiogranum longum</name>
    <dbReference type="NCBI Taxonomy" id="1537524"/>
    <lineage>
        <taxon>Bacteria</taxon>
        <taxon>Pseudomonadati</taxon>
        <taxon>Pseudomonadota</taxon>
        <taxon>Gammaproteobacteria</taxon>
        <taxon>Chromatiales</taxon>
        <taxon>Ectothiorhodospiraceae</taxon>
        <taxon>Thiogranum</taxon>
    </lineage>
</organism>
<protein>
    <submittedName>
        <fullName evidence="2">WD40 repeat protein</fullName>
    </submittedName>
</protein>
<reference evidence="2 3" key="1">
    <citation type="submission" date="2019-03" db="EMBL/GenBank/DDBJ databases">
        <title>Genomic Encyclopedia of Type Strains, Phase IV (KMG-IV): sequencing the most valuable type-strain genomes for metagenomic binning, comparative biology and taxonomic classification.</title>
        <authorList>
            <person name="Goeker M."/>
        </authorList>
    </citation>
    <scope>NUCLEOTIDE SEQUENCE [LARGE SCALE GENOMIC DNA]</scope>
    <source>
        <strain evidence="2 3">DSM 19610</strain>
    </source>
</reference>
<gene>
    <name evidence="2" type="ORF">DFR30_1869</name>
</gene>
<dbReference type="SMART" id="SM00320">
    <property type="entry name" value="WD40"/>
    <property type="match status" value="3"/>
</dbReference>